<evidence type="ECO:0000256" key="1">
    <source>
        <dbReference type="ARBA" id="ARBA00001024"/>
    </source>
</evidence>
<evidence type="ECO:0000256" key="3">
    <source>
        <dbReference type="ARBA" id="ARBA00004343"/>
    </source>
</evidence>
<evidence type="ECO:0000256" key="6">
    <source>
        <dbReference type="ARBA" id="ARBA00013279"/>
    </source>
</evidence>
<dbReference type="PANTHER" id="PTHR47175">
    <property type="entry name" value="LIPASE ATG15-RELATED"/>
    <property type="match status" value="1"/>
</dbReference>
<evidence type="ECO:0000256" key="13">
    <source>
        <dbReference type="ARBA" id="ARBA00023006"/>
    </source>
</evidence>
<keyword evidence="16" id="KW-0325">Glycoprotein</keyword>
<keyword evidence="11" id="KW-0735">Signal-anchor</keyword>
<comment type="subcellular location">
    <subcellularLocation>
        <location evidence="3">Endosome</location>
        <location evidence="3">Multivesicular body membrane</location>
        <topology evidence="3">Single-pass type II membrane protein</topology>
    </subcellularLocation>
    <subcellularLocation>
        <location evidence="2">Prevacuolar compartment membrane</location>
        <topology evidence="2">Single-pass type II membrane protein</topology>
    </subcellularLocation>
</comment>
<evidence type="ECO:0000313" key="18">
    <source>
        <dbReference type="EMBL" id="AFN82827.1"/>
    </source>
</evidence>
<name>I7AR52_ENCRO</name>
<evidence type="ECO:0000256" key="14">
    <source>
        <dbReference type="ARBA" id="ARBA00023098"/>
    </source>
</evidence>
<dbReference type="SUPFAM" id="SSF53474">
    <property type="entry name" value="alpha/beta-Hydrolases"/>
    <property type="match status" value="1"/>
</dbReference>
<accession>I7AR52</accession>
<dbReference type="AlphaFoldDB" id="I7AR52"/>
<organism evidence="18 19">
    <name type="scientific">Encephalitozoon romaleae (strain SJ-2008)</name>
    <name type="common">Microsporidian parasite</name>
    <dbReference type="NCBI Taxonomy" id="1178016"/>
    <lineage>
        <taxon>Eukaryota</taxon>
        <taxon>Fungi</taxon>
        <taxon>Fungi incertae sedis</taxon>
        <taxon>Microsporidia</taxon>
        <taxon>Unikaryonidae</taxon>
        <taxon>Encephalitozoon</taxon>
    </lineage>
</organism>
<keyword evidence="7" id="KW-0812">Transmembrane</keyword>
<dbReference type="EC" id="3.1.1.3" evidence="6"/>
<dbReference type="Proteomes" id="UP000010094">
    <property type="component" value="Chromosome IV"/>
</dbReference>
<dbReference type="InterPro" id="IPR050805">
    <property type="entry name" value="ATG15_Lipase"/>
</dbReference>
<evidence type="ECO:0000256" key="10">
    <source>
        <dbReference type="ARBA" id="ARBA00022963"/>
    </source>
</evidence>
<evidence type="ECO:0000256" key="11">
    <source>
        <dbReference type="ARBA" id="ARBA00022968"/>
    </source>
</evidence>
<keyword evidence="19" id="KW-1185">Reference proteome</keyword>
<keyword evidence="10" id="KW-0442">Lipid degradation</keyword>
<evidence type="ECO:0000256" key="4">
    <source>
        <dbReference type="ARBA" id="ARBA00010701"/>
    </source>
</evidence>
<dbReference type="InterPro" id="IPR029058">
    <property type="entry name" value="AB_hydrolase_fold"/>
</dbReference>
<evidence type="ECO:0000256" key="17">
    <source>
        <dbReference type="ARBA" id="ARBA00029828"/>
    </source>
</evidence>
<keyword evidence="9" id="KW-0378">Hydrolase</keyword>
<keyword evidence="15" id="KW-0472">Membrane</keyword>
<gene>
    <name evidence="18" type="ordered locus">EROM_040590</name>
</gene>
<dbReference type="GO" id="GO:0032585">
    <property type="term" value="C:multivesicular body membrane"/>
    <property type="evidence" value="ECO:0007669"/>
    <property type="project" value="UniProtKB-SubCell"/>
</dbReference>
<reference evidence="18 19" key="1">
    <citation type="journal article" date="2012" name="Proc. Natl. Acad. Sci. U.S.A.">
        <title>Gain and loss of multiple functionally related, horizontally transferred genes in the reduced genomes of two microsporidian parasites.</title>
        <authorList>
            <person name="Pombert J.-F."/>
            <person name="Selman M."/>
            <person name="Burki F."/>
            <person name="Bardell F.T."/>
            <person name="Farinelli L."/>
            <person name="Solter L.F."/>
            <person name="Whitman D.W."/>
            <person name="Weiss L.M."/>
            <person name="Corradi N."/>
            <person name="Keeling P.J."/>
        </authorList>
    </citation>
    <scope>NUCLEOTIDE SEQUENCE [LARGE SCALE GENOMIC DNA]</scope>
    <source>
        <strain evidence="18 19">SJ-2008</strain>
    </source>
</reference>
<comment type="similarity">
    <text evidence="4">Belongs to the AB hydrolase superfamily. Lipase family.</text>
</comment>
<dbReference type="VEuPathDB" id="MicrosporidiaDB:EROM_040590"/>
<dbReference type="GO" id="GO:0006660">
    <property type="term" value="P:phosphatidylserine catabolic process"/>
    <property type="evidence" value="ECO:0007669"/>
    <property type="project" value="TreeGrafter"/>
</dbReference>
<dbReference type="PANTHER" id="PTHR47175:SF2">
    <property type="entry name" value="LIPASE ATG15-RELATED"/>
    <property type="match status" value="1"/>
</dbReference>
<dbReference type="RefSeq" id="XP_009264324.1">
    <property type="nucleotide sequence ID" value="XM_009266049.1"/>
</dbReference>
<evidence type="ECO:0000256" key="15">
    <source>
        <dbReference type="ARBA" id="ARBA00023136"/>
    </source>
</evidence>
<evidence type="ECO:0000256" key="8">
    <source>
        <dbReference type="ARBA" id="ARBA00022753"/>
    </source>
</evidence>
<evidence type="ECO:0000256" key="7">
    <source>
        <dbReference type="ARBA" id="ARBA00022692"/>
    </source>
</evidence>
<keyword evidence="13" id="KW-0072">Autophagy</keyword>
<evidence type="ECO:0000256" key="2">
    <source>
        <dbReference type="ARBA" id="ARBA00004270"/>
    </source>
</evidence>
<dbReference type="GeneID" id="20521123"/>
<evidence type="ECO:0000256" key="9">
    <source>
        <dbReference type="ARBA" id="ARBA00022801"/>
    </source>
</evidence>
<dbReference type="GO" id="GO:0005775">
    <property type="term" value="C:vacuolar lumen"/>
    <property type="evidence" value="ECO:0007669"/>
    <property type="project" value="TreeGrafter"/>
</dbReference>
<sequence length="296" mass="33347">MLFHFLQASLYNNTHETIHNAFYPSGRILESGTASSIDAFQEYDLNLIDRVRLMELVEMASNTYHSHDLDTILDKFGYDGDGVRAKAFRYNGRVAIAFKGTTLSVMGVGIGRTSKKDKLLDRILYSICKDKGCEEEKIREFDSIGYFSDGLKIVDYVKRTYHEDKPILIGHSLGGTIASLLGIRYNLSAVAFSSPGDAHIASILGFYDTKRDHSNILHIGMCNDVVFRGECSKPYSPCNILGYAIETRCHVGRSLCIKDGEWNSLIYHPIDVMRAKIMMPEELILVEDNTRTNCVY</sequence>
<protein>
    <recommendedName>
        <fullName evidence="6">triacylglycerol lipase</fullName>
        <ecNumber evidence="6">3.1.1.3</ecNumber>
    </recommendedName>
    <alternativeName>
        <fullName evidence="17">Autophagy-related protein 15</fullName>
    </alternativeName>
</protein>
<comment type="catalytic activity">
    <reaction evidence="1">
        <text>a triacylglycerol + H2O = a diacylglycerol + a fatty acid + H(+)</text>
        <dbReference type="Rhea" id="RHEA:12044"/>
        <dbReference type="ChEBI" id="CHEBI:15377"/>
        <dbReference type="ChEBI" id="CHEBI:15378"/>
        <dbReference type="ChEBI" id="CHEBI:17855"/>
        <dbReference type="ChEBI" id="CHEBI:18035"/>
        <dbReference type="ChEBI" id="CHEBI:28868"/>
        <dbReference type="EC" id="3.1.1.3"/>
    </reaction>
</comment>
<dbReference type="HOGENOM" id="CLU_081902_0_0_1"/>
<dbReference type="GO" id="GO:0034727">
    <property type="term" value="P:piecemeal microautophagy of the nucleus"/>
    <property type="evidence" value="ECO:0007669"/>
    <property type="project" value="TreeGrafter"/>
</dbReference>
<dbReference type="GO" id="GO:0046461">
    <property type="term" value="P:neutral lipid catabolic process"/>
    <property type="evidence" value="ECO:0007669"/>
    <property type="project" value="TreeGrafter"/>
</dbReference>
<evidence type="ECO:0000313" key="19">
    <source>
        <dbReference type="Proteomes" id="UP000010094"/>
    </source>
</evidence>
<keyword evidence="8" id="KW-0967">Endosome</keyword>
<dbReference type="Gene3D" id="3.40.50.1820">
    <property type="entry name" value="alpha/beta hydrolase"/>
    <property type="match status" value="1"/>
</dbReference>
<dbReference type="GO" id="GO:0034496">
    <property type="term" value="P:multivesicular body membrane disassembly"/>
    <property type="evidence" value="ECO:0007669"/>
    <property type="project" value="TreeGrafter"/>
</dbReference>
<proteinExistence type="inferred from homology"/>
<dbReference type="EMBL" id="CP003521">
    <property type="protein sequence ID" value="AFN82827.1"/>
    <property type="molecule type" value="Genomic_DNA"/>
</dbReference>
<evidence type="ECO:0000256" key="16">
    <source>
        <dbReference type="ARBA" id="ARBA00023180"/>
    </source>
</evidence>
<keyword evidence="14" id="KW-0443">Lipid metabolism</keyword>
<comment type="subunit">
    <text evidence="5">Binds to both phosphatidylinositol (PI) and phosphatidylinositol 3,5-bisphosphate (PIP2).</text>
</comment>
<evidence type="ECO:0000256" key="12">
    <source>
        <dbReference type="ARBA" id="ARBA00022989"/>
    </source>
</evidence>
<dbReference type="OrthoDB" id="58570at2759"/>
<dbReference type="GO" id="GO:0004620">
    <property type="term" value="F:phospholipase activity"/>
    <property type="evidence" value="ECO:0007669"/>
    <property type="project" value="TreeGrafter"/>
</dbReference>
<keyword evidence="12" id="KW-1133">Transmembrane helix</keyword>
<dbReference type="KEGG" id="ero:EROM_040590"/>
<dbReference type="GO" id="GO:0004806">
    <property type="term" value="F:triacylglycerol lipase activity"/>
    <property type="evidence" value="ECO:0007669"/>
    <property type="project" value="UniProtKB-EC"/>
</dbReference>
<evidence type="ECO:0000256" key="5">
    <source>
        <dbReference type="ARBA" id="ARBA00011137"/>
    </source>
</evidence>